<dbReference type="EMBL" id="PDCJ01000001">
    <property type="protein sequence ID" value="PEG31539.1"/>
    <property type="molecule type" value="Genomic_DNA"/>
</dbReference>
<dbReference type="InterPro" id="IPR016131">
    <property type="entry name" value="Haemerythrin_Fe_BS"/>
</dbReference>
<reference evidence="5" key="3">
    <citation type="submission" date="2021-10" db="EMBL/GenBank/DDBJ databases">
        <authorList>
            <person name="Mesa V."/>
        </authorList>
    </citation>
    <scope>NUCLEOTIDE SEQUENCE</scope>
    <source>
        <strain evidence="5">CC3_PB</strain>
    </source>
</reference>
<dbReference type="Pfam" id="PF01814">
    <property type="entry name" value="Hemerythrin"/>
    <property type="match status" value="1"/>
</dbReference>
<comment type="similarity">
    <text evidence="1">Belongs to the hemerythrin family.</text>
</comment>
<evidence type="ECO:0000256" key="2">
    <source>
        <dbReference type="ARBA" id="ARBA00022723"/>
    </source>
</evidence>
<feature type="domain" description="Hemerythrin-like" evidence="4">
    <location>
        <begin position="11"/>
        <end position="127"/>
    </location>
</feature>
<dbReference type="InterPro" id="IPR012827">
    <property type="entry name" value="Hemerythrin_metal-bd"/>
</dbReference>
<dbReference type="Proteomes" id="UP000789738">
    <property type="component" value="Unassembled WGS sequence"/>
</dbReference>
<dbReference type="CDD" id="cd12107">
    <property type="entry name" value="Hemerythrin"/>
    <property type="match status" value="1"/>
</dbReference>
<evidence type="ECO:0000256" key="1">
    <source>
        <dbReference type="ARBA" id="ARBA00010587"/>
    </source>
</evidence>
<reference evidence="6" key="4">
    <citation type="submission" date="2022-10" db="EMBL/GenBank/DDBJ databases">
        <authorList>
            <person name="Aires J."/>
            <person name="Mesa V."/>
        </authorList>
    </citation>
    <scope>NUCLEOTIDE SEQUENCE</scope>
    <source>
        <strain evidence="6">Clostridium neonatale JD116</strain>
    </source>
</reference>
<name>A0A2A7MIX8_9CLOT</name>
<dbReference type="InterPro" id="IPR050669">
    <property type="entry name" value="Hemerythrin"/>
</dbReference>
<evidence type="ECO:0000313" key="6">
    <source>
        <dbReference type="EMBL" id="CAI3622162.1"/>
    </source>
</evidence>
<evidence type="ECO:0000313" key="9">
    <source>
        <dbReference type="Proteomes" id="UP000220840"/>
    </source>
</evidence>
<dbReference type="AlphaFoldDB" id="A0A2A7MIX8"/>
<dbReference type="PANTHER" id="PTHR37164:SF1">
    <property type="entry name" value="BACTERIOHEMERYTHRIN"/>
    <property type="match status" value="1"/>
</dbReference>
<keyword evidence="2" id="KW-0479">Metal-binding</keyword>
<dbReference type="EMBL" id="CAKJVE010000004">
    <property type="protein sequence ID" value="CAG9706985.1"/>
    <property type="molecule type" value="Genomic_DNA"/>
</dbReference>
<dbReference type="NCBIfam" id="NF033749">
    <property type="entry name" value="bact_hemeryth"/>
    <property type="match status" value="1"/>
</dbReference>
<evidence type="ECO:0000259" key="4">
    <source>
        <dbReference type="Pfam" id="PF01814"/>
    </source>
</evidence>
<dbReference type="RefSeq" id="WP_058295693.1">
    <property type="nucleotide sequence ID" value="NZ_CAKJVE010000004.1"/>
</dbReference>
<dbReference type="STRING" id="137838.GCA_001458595_02967"/>
<accession>A0A2A7MIX8</accession>
<dbReference type="Gene3D" id="1.20.120.50">
    <property type="entry name" value="Hemerythrin-like"/>
    <property type="match status" value="1"/>
</dbReference>
<dbReference type="Proteomes" id="UP000220840">
    <property type="component" value="Unassembled WGS sequence"/>
</dbReference>
<dbReference type="EMBL" id="UWJD01000002">
    <property type="protein sequence ID" value="VCT84922.1"/>
    <property type="molecule type" value="Genomic_DNA"/>
</dbReference>
<dbReference type="EMBL" id="CAMTCP010000238">
    <property type="protein sequence ID" value="CAI3622162.1"/>
    <property type="molecule type" value="Genomic_DNA"/>
</dbReference>
<evidence type="ECO:0000256" key="3">
    <source>
        <dbReference type="ARBA" id="ARBA00023004"/>
    </source>
</evidence>
<protein>
    <submittedName>
        <fullName evidence="7">Bacteriohemerythrin</fullName>
    </submittedName>
    <submittedName>
        <fullName evidence="5">Haemerythrin-like metal-binding protein</fullName>
    </submittedName>
</protein>
<dbReference type="Proteomes" id="UP000431451">
    <property type="component" value="Unassembled WGS sequence"/>
</dbReference>
<dbReference type="PANTHER" id="PTHR37164">
    <property type="entry name" value="BACTERIOHEMERYTHRIN"/>
    <property type="match status" value="1"/>
</dbReference>
<proteinExistence type="inferred from homology"/>
<dbReference type="Proteomes" id="UP001189143">
    <property type="component" value="Unassembled WGS sequence"/>
</dbReference>
<keyword evidence="9" id="KW-1185">Reference proteome</keyword>
<dbReference type="InterPro" id="IPR012312">
    <property type="entry name" value="Hemerythrin-like"/>
</dbReference>
<dbReference type="GO" id="GO:0046872">
    <property type="term" value="F:metal ion binding"/>
    <property type="evidence" value="ECO:0007669"/>
    <property type="project" value="UniProtKB-KW"/>
</dbReference>
<evidence type="ECO:0000313" key="10">
    <source>
        <dbReference type="Proteomes" id="UP000431451"/>
    </source>
</evidence>
<evidence type="ECO:0000313" key="7">
    <source>
        <dbReference type="EMBL" id="PEG31539.1"/>
    </source>
</evidence>
<dbReference type="PROSITE" id="PS00550">
    <property type="entry name" value="HEMERYTHRINS"/>
    <property type="match status" value="1"/>
</dbReference>
<reference evidence="8 10" key="2">
    <citation type="submission" date="2018-06" db="EMBL/GenBank/DDBJ databases">
        <authorList>
            <consortium name="IHU Genomes"/>
        </authorList>
    </citation>
    <scope>NUCLEOTIDE SEQUENCE [LARGE SCALE GENOMIC DNA]</scope>
    <source>
        <strain evidence="8 10">NEC25</strain>
    </source>
</reference>
<evidence type="ECO:0000313" key="8">
    <source>
        <dbReference type="EMBL" id="VCT84922.1"/>
    </source>
</evidence>
<dbReference type="InterPro" id="IPR035938">
    <property type="entry name" value="Hemerythrin-like_sf"/>
</dbReference>
<keyword evidence="3" id="KW-0408">Iron</keyword>
<gene>
    <name evidence="6" type="ORF">CNEO2_400054</name>
    <name evidence="5" type="ORF">CNEO_42798</name>
    <name evidence="8" type="ORF">CNEONATNEC25_02523</name>
    <name evidence="7" type="ORF">CQ394_07490</name>
</gene>
<organism evidence="7 9">
    <name type="scientific">Clostridium neonatale</name>
    <dbReference type="NCBI Taxonomy" id="137838"/>
    <lineage>
        <taxon>Bacteria</taxon>
        <taxon>Bacillati</taxon>
        <taxon>Bacillota</taxon>
        <taxon>Clostridia</taxon>
        <taxon>Eubacteriales</taxon>
        <taxon>Clostridiaceae</taxon>
        <taxon>Clostridium</taxon>
    </lineage>
</organism>
<reference evidence="7 9" key="1">
    <citation type="submission" date="2017-10" db="EMBL/GenBank/DDBJ databases">
        <title>Effective Description of Clostridium neonatale sp. nov. linked to necrotizing enterocolitis in neonates and a clarification of species assignable to the genus Clostridium (Prazmowski 1880) emend. Lawson and Rainey 2016.</title>
        <authorList>
            <person name="Bernard K."/>
            <person name="Burdz T."/>
            <person name="Wiebe D."/>
            <person name="Balcewich B."/>
            <person name="Alfa M."/>
            <person name="Bernier A.-M."/>
        </authorList>
    </citation>
    <scope>NUCLEOTIDE SEQUENCE [LARGE SCALE GENOMIC DNA]</scope>
    <source>
        <strain evidence="7 9">LCDC99A005</strain>
    </source>
</reference>
<evidence type="ECO:0000313" key="5">
    <source>
        <dbReference type="EMBL" id="CAG9706985.1"/>
    </source>
</evidence>
<sequence length="130" mass="15753">MYKMKDEFKTNIEIIDQQHEKLFEITNEAYMLLTNNFKLDKYDEIVGILESLKDYTQFHFETEEKYMESINYKRLFSHKIEHDSFINKLENLDLTHIDSNQDVSIKELLQFLNDWLIDHILQNDKLIGES</sequence>
<dbReference type="SUPFAM" id="SSF47188">
    <property type="entry name" value="Hemerythrin-like"/>
    <property type="match status" value="1"/>
</dbReference>
<dbReference type="OrthoDB" id="9797092at2"/>
<dbReference type="NCBIfam" id="TIGR02481">
    <property type="entry name" value="hemeryth_dom"/>
    <property type="match status" value="1"/>
</dbReference>